<feature type="transmembrane region" description="Helical" evidence="1">
    <location>
        <begin position="12"/>
        <end position="32"/>
    </location>
</feature>
<keyword evidence="1" id="KW-0472">Membrane</keyword>
<evidence type="ECO:0000313" key="2">
    <source>
        <dbReference type="EMBL" id="CBI00069.1"/>
    </source>
</evidence>
<dbReference type="AlphaFoldDB" id="E6PYR0"/>
<keyword evidence="1" id="KW-1133">Transmembrane helix</keyword>
<dbReference type="EMBL" id="CABN01000086">
    <property type="protein sequence ID" value="CBI00069.1"/>
    <property type="molecule type" value="Genomic_DNA"/>
</dbReference>
<reference evidence="2" key="1">
    <citation type="submission" date="2009-10" db="EMBL/GenBank/DDBJ databases">
        <title>Diversity of trophic interactions inside an arsenic-rich microbial ecosystem.</title>
        <authorList>
            <person name="Bertin P.N."/>
            <person name="Heinrich-Salmeron A."/>
            <person name="Pelletier E."/>
            <person name="Goulhen-Chollet F."/>
            <person name="Arsene-Ploetze F."/>
            <person name="Gallien S."/>
            <person name="Calteau A."/>
            <person name="Vallenet D."/>
            <person name="Casiot C."/>
            <person name="Chane-Woon-Ming B."/>
            <person name="Giloteaux L."/>
            <person name="Barakat M."/>
            <person name="Bonnefoy V."/>
            <person name="Bruneel O."/>
            <person name="Chandler M."/>
            <person name="Cleiss J."/>
            <person name="Duran R."/>
            <person name="Elbaz-Poulichet F."/>
            <person name="Fonknechten N."/>
            <person name="Lauga B."/>
            <person name="Mornico D."/>
            <person name="Ortet P."/>
            <person name="Schaeffer C."/>
            <person name="Siguier P."/>
            <person name="Alexander Thil Smith A."/>
            <person name="Van Dorsselaer A."/>
            <person name="Weissenbach J."/>
            <person name="Medigue C."/>
            <person name="Le Paslier D."/>
        </authorList>
    </citation>
    <scope>NUCLEOTIDE SEQUENCE</scope>
</reference>
<evidence type="ECO:0000256" key="1">
    <source>
        <dbReference type="SAM" id="Phobius"/>
    </source>
</evidence>
<sequence>MAGRVAWIQGRASNIVVFSLDISGLTFLFSALDQS</sequence>
<protein>
    <submittedName>
        <fullName evidence="2">Uncharacterized protein</fullName>
    </submittedName>
</protein>
<keyword evidence="1" id="KW-0812">Transmembrane</keyword>
<gene>
    <name evidence="2" type="ORF">CARN3_1051</name>
</gene>
<comment type="caution">
    <text evidence="2">The sequence shown here is derived from an EMBL/GenBank/DDBJ whole genome shotgun (WGS) entry which is preliminary data.</text>
</comment>
<organism evidence="2">
    <name type="scientific">mine drainage metagenome</name>
    <dbReference type="NCBI Taxonomy" id="410659"/>
    <lineage>
        <taxon>unclassified sequences</taxon>
        <taxon>metagenomes</taxon>
        <taxon>ecological metagenomes</taxon>
    </lineage>
</organism>
<proteinExistence type="predicted"/>
<name>E6PYR0_9ZZZZ</name>
<accession>E6PYR0</accession>